<keyword evidence="8 15" id="KW-0547">Nucleotide-binding</keyword>
<feature type="binding site" evidence="15">
    <location>
        <position position="186"/>
    </location>
    <ligand>
        <name>ATP</name>
        <dbReference type="ChEBI" id="CHEBI:30616"/>
    </ligand>
</feature>
<dbReference type="EC" id="2.7.11.1" evidence="4"/>
<dbReference type="SUPFAM" id="SSF56112">
    <property type="entry name" value="Protein kinase-like (PK-like)"/>
    <property type="match status" value="1"/>
</dbReference>
<feature type="compositionally biased region" description="Basic and acidic residues" evidence="16">
    <location>
        <begin position="489"/>
        <end position="502"/>
    </location>
</feature>
<protein>
    <recommendedName>
        <fullName evidence="4">non-specific serine/threonine protein kinase</fullName>
        <ecNumber evidence="4">2.7.11.1</ecNumber>
    </recommendedName>
</protein>
<keyword evidence="7" id="KW-0479">Metal-binding</keyword>
<keyword evidence="5" id="KW-0723">Serine/threonine-protein kinase</keyword>
<comment type="cofactor">
    <cofactor evidence="2">
        <name>Mg(2+)</name>
        <dbReference type="ChEBI" id="CHEBI:18420"/>
    </cofactor>
</comment>
<dbReference type="GO" id="GO:0004674">
    <property type="term" value="F:protein serine/threonine kinase activity"/>
    <property type="evidence" value="ECO:0007669"/>
    <property type="project" value="UniProtKB-KW"/>
</dbReference>
<evidence type="ECO:0000256" key="12">
    <source>
        <dbReference type="ARBA" id="ARBA00023211"/>
    </source>
</evidence>
<dbReference type="FunFam" id="3.30.200.20:FF:000235">
    <property type="entry name" value="serine/threonine-protein kinase STK11"/>
    <property type="match status" value="1"/>
</dbReference>
<dbReference type="InterPro" id="IPR017441">
    <property type="entry name" value="Protein_kinase_ATP_BS"/>
</dbReference>
<feature type="region of interest" description="Disordered" evidence="16">
    <location>
        <begin position="469"/>
        <end position="503"/>
    </location>
</feature>
<evidence type="ECO:0000256" key="3">
    <source>
        <dbReference type="ARBA" id="ARBA00009985"/>
    </source>
</evidence>
<evidence type="ECO:0000256" key="2">
    <source>
        <dbReference type="ARBA" id="ARBA00001946"/>
    </source>
</evidence>
<keyword evidence="6" id="KW-0808">Transferase</keyword>
<dbReference type="PROSITE" id="PS00107">
    <property type="entry name" value="PROTEIN_KINASE_ATP"/>
    <property type="match status" value="1"/>
</dbReference>
<dbReference type="PANTHER" id="PTHR24346:SF94">
    <property type="entry name" value="NON-SPECIFIC SERINE_THREONINE PROTEIN KINASE"/>
    <property type="match status" value="1"/>
</dbReference>
<evidence type="ECO:0000256" key="4">
    <source>
        <dbReference type="ARBA" id="ARBA00012513"/>
    </source>
</evidence>
<evidence type="ECO:0000256" key="10">
    <source>
        <dbReference type="ARBA" id="ARBA00022840"/>
    </source>
</evidence>
<dbReference type="Gene3D" id="3.30.200.20">
    <property type="entry name" value="Phosphorylase Kinase, domain 1"/>
    <property type="match status" value="1"/>
</dbReference>
<evidence type="ECO:0000256" key="13">
    <source>
        <dbReference type="ARBA" id="ARBA00047899"/>
    </source>
</evidence>
<dbReference type="InterPro" id="IPR008271">
    <property type="entry name" value="Ser/Thr_kinase_AS"/>
</dbReference>
<dbReference type="InterPro" id="IPR011009">
    <property type="entry name" value="Kinase-like_dom_sf"/>
</dbReference>
<comment type="similarity">
    <text evidence="3">Belongs to the protein kinase superfamily. CAMK Ser/Thr protein kinase family. LKB1 subfamily.</text>
</comment>
<organism evidence="18">
    <name type="scientific">Lepeophtheirus salmonis</name>
    <name type="common">Salmon louse</name>
    <name type="synonym">Caligus salmonis</name>
    <dbReference type="NCBI Taxonomy" id="72036"/>
    <lineage>
        <taxon>Eukaryota</taxon>
        <taxon>Metazoa</taxon>
        <taxon>Ecdysozoa</taxon>
        <taxon>Arthropoda</taxon>
        <taxon>Crustacea</taxon>
        <taxon>Multicrustacea</taxon>
        <taxon>Hexanauplia</taxon>
        <taxon>Copepoda</taxon>
        <taxon>Siphonostomatoida</taxon>
        <taxon>Caligidae</taxon>
        <taxon>Lepeophtheirus</taxon>
    </lineage>
</organism>
<dbReference type="EMBL" id="HACA01012864">
    <property type="protein sequence ID" value="CDW30225.1"/>
    <property type="molecule type" value="Transcribed_RNA"/>
</dbReference>
<evidence type="ECO:0000259" key="17">
    <source>
        <dbReference type="PROSITE" id="PS50011"/>
    </source>
</evidence>
<keyword evidence="11" id="KW-0460">Magnesium</keyword>
<keyword evidence="12" id="KW-0464">Manganese</keyword>
<dbReference type="GO" id="GO:0046872">
    <property type="term" value="F:metal ion binding"/>
    <property type="evidence" value="ECO:0007669"/>
    <property type="project" value="UniProtKB-KW"/>
</dbReference>
<dbReference type="PROSITE" id="PS50011">
    <property type="entry name" value="PROTEIN_KINASE_DOM"/>
    <property type="match status" value="1"/>
</dbReference>
<dbReference type="GO" id="GO:0035556">
    <property type="term" value="P:intracellular signal transduction"/>
    <property type="evidence" value="ECO:0007669"/>
    <property type="project" value="TreeGrafter"/>
</dbReference>
<evidence type="ECO:0000256" key="14">
    <source>
        <dbReference type="ARBA" id="ARBA00048679"/>
    </source>
</evidence>
<keyword evidence="10 15" id="KW-0067">ATP-binding</keyword>
<evidence type="ECO:0000256" key="5">
    <source>
        <dbReference type="ARBA" id="ARBA00022527"/>
    </source>
</evidence>
<evidence type="ECO:0000256" key="15">
    <source>
        <dbReference type="PROSITE-ProRule" id="PRU10141"/>
    </source>
</evidence>
<evidence type="ECO:0000256" key="16">
    <source>
        <dbReference type="SAM" id="MobiDB-lite"/>
    </source>
</evidence>
<feature type="domain" description="Protein kinase" evidence="17">
    <location>
        <begin position="157"/>
        <end position="422"/>
    </location>
</feature>
<comment type="catalytic activity">
    <reaction evidence="14">
        <text>L-seryl-[protein] + ATP = O-phospho-L-seryl-[protein] + ADP + H(+)</text>
        <dbReference type="Rhea" id="RHEA:17989"/>
        <dbReference type="Rhea" id="RHEA-COMP:9863"/>
        <dbReference type="Rhea" id="RHEA-COMP:11604"/>
        <dbReference type="ChEBI" id="CHEBI:15378"/>
        <dbReference type="ChEBI" id="CHEBI:29999"/>
        <dbReference type="ChEBI" id="CHEBI:30616"/>
        <dbReference type="ChEBI" id="CHEBI:83421"/>
        <dbReference type="ChEBI" id="CHEBI:456216"/>
        <dbReference type="EC" id="2.7.11.1"/>
    </reaction>
</comment>
<accession>A0A0K2TWJ6</accession>
<comment type="cofactor">
    <cofactor evidence="1">
        <name>Mn(2+)</name>
        <dbReference type="ChEBI" id="CHEBI:29035"/>
    </cofactor>
</comment>
<feature type="region of interest" description="Disordered" evidence="16">
    <location>
        <begin position="432"/>
        <end position="453"/>
    </location>
</feature>
<reference evidence="18" key="1">
    <citation type="submission" date="2014-05" db="EMBL/GenBank/DDBJ databases">
        <authorList>
            <person name="Chronopoulou M."/>
        </authorList>
    </citation>
    <scope>NUCLEOTIDE SEQUENCE</scope>
    <source>
        <tissue evidence="18">Whole organism</tissue>
    </source>
</reference>
<feature type="compositionally biased region" description="Basic and acidic residues" evidence="16">
    <location>
        <begin position="440"/>
        <end position="452"/>
    </location>
</feature>
<dbReference type="Pfam" id="PF00069">
    <property type="entry name" value="Pkinase"/>
    <property type="match status" value="1"/>
</dbReference>
<dbReference type="Gene3D" id="1.10.510.10">
    <property type="entry name" value="Transferase(Phosphotransferase) domain 1"/>
    <property type="match status" value="1"/>
</dbReference>
<dbReference type="GO" id="GO:0005737">
    <property type="term" value="C:cytoplasm"/>
    <property type="evidence" value="ECO:0007669"/>
    <property type="project" value="TreeGrafter"/>
</dbReference>
<evidence type="ECO:0000313" key="18">
    <source>
        <dbReference type="EMBL" id="CDW30225.1"/>
    </source>
</evidence>
<dbReference type="FunFam" id="1.10.510.10:FF:000571">
    <property type="entry name" value="Maternal embryonic leucine zipper kinase"/>
    <property type="match status" value="1"/>
</dbReference>
<name>A0A0K2TWJ6_LEPSM</name>
<dbReference type="OrthoDB" id="68483at2759"/>
<dbReference type="AlphaFoldDB" id="A0A0K2TWJ6"/>
<dbReference type="InterPro" id="IPR000719">
    <property type="entry name" value="Prot_kinase_dom"/>
</dbReference>
<keyword evidence="9 18" id="KW-0418">Kinase</keyword>
<evidence type="ECO:0000256" key="7">
    <source>
        <dbReference type="ARBA" id="ARBA00022723"/>
    </source>
</evidence>
<feature type="compositionally biased region" description="Polar residues" evidence="16">
    <location>
        <begin position="475"/>
        <end position="487"/>
    </location>
</feature>
<evidence type="ECO:0000256" key="9">
    <source>
        <dbReference type="ARBA" id="ARBA00022777"/>
    </source>
</evidence>
<gene>
    <name evidence="18" type="primary">STK11</name>
</gene>
<evidence type="ECO:0000256" key="8">
    <source>
        <dbReference type="ARBA" id="ARBA00022741"/>
    </source>
</evidence>
<dbReference type="SMART" id="SM00220">
    <property type="entry name" value="S_TKc"/>
    <property type="match status" value="1"/>
</dbReference>
<dbReference type="GO" id="GO:0005524">
    <property type="term" value="F:ATP binding"/>
    <property type="evidence" value="ECO:0007669"/>
    <property type="project" value="UniProtKB-UniRule"/>
</dbReference>
<evidence type="ECO:0000256" key="1">
    <source>
        <dbReference type="ARBA" id="ARBA00001936"/>
    </source>
</evidence>
<sequence length="518" mass="58866">MIRLYFKLSSLSDAHYNNLTKTDESIFVQFSVCTSNHYFKSVIHLTQLIIKINELLIMAMSTNRRGDDNGGCDEEGDQHPAASFSLGVENSPEMSREIRFAIAHQYAASQNKDDNFLFNGDCYMDDEEDDVLRIQRIDSRDIVYEPKRKKCKYLGKYLMGDLLGEGSYAKVKEVMDTETLFRRAVKIMKRKKLRKIPHGEANVEREIRLLRGLQHHNVMRLIDVFYNEEKGKIYMILEYCIAVLKDMLESSPSKKFPPSQAHEYFIQLATGLEYLHSQRVVHKDIKPGNLLLNTSGVLKIADFGVAECLDLFEDPCKAQLKQSQGTPAFQSPEIANGLEYFPAYKVDVWSAGVTLFNFVTGQYPFEGETIFRLFEAIGKGIFEFPLDGAGLDYKLKDLISAMLTKDVHNRLSVSQILNHDWVKKKHIPLGPHVPISSSAHSRDEDSTVKDPDQSTSLIPYLVSLHFGDEDEEENNSQINRETPNPSQLPEHESSTKKDDSKTTKCLKVKKLSSGCAIT</sequence>
<dbReference type="PROSITE" id="PS00108">
    <property type="entry name" value="PROTEIN_KINASE_ST"/>
    <property type="match status" value="1"/>
</dbReference>
<dbReference type="PANTHER" id="PTHR24346">
    <property type="entry name" value="MAP/MICROTUBULE AFFINITY-REGULATING KINASE"/>
    <property type="match status" value="1"/>
</dbReference>
<comment type="catalytic activity">
    <reaction evidence="13">
        <text>L-threonyl-[protein] + ATP = O-phospho-L-threonyl-[protein] + ADP + H(+)</text>
        <dbReference type="Rhea" id="RHEA:46608"/>
        <dbReference type="Rhea" id="RHEA-COMP:11060"/>
        <dbReference type="Rhea" id="RHEA-COMP:11605"/>
        <dbReference type="ChEBI" id="CHEBI:15378"/>
        <dbReference type="ChEBI" id="CHEBI:30013"/>
        <dbReference type="ChEBI" id="CHEBI:30616"/>
        <dbReference type="ChEBI" id="CHEBI:61977"/>
        <dbReference type="ChEBI" id="CHEBI:456216"/>
        <dbReference type="EC" id="2.7.11.1"/>
    </reaction>
</comment>
<evidence type="ECO:0000256" key="6">
    <source>
        <dbReference type="ARBA" id="ARBA00022679"/>
    </source>
</evidence>
<evidence type="ECO:0000256" key="11">
    <source>
        <dbReference type="ARBA" id="ARBA00022842"/>
    </source>
</evidence>
<proteinExistence type="inferred from homology"/>